<protein>
    <submittedName>
        <fullName evidence="7">DNA polymerase V</fullName>
    </submittedName>
</protein>
<evidence type="ECO:0000256" key="5">
    <source>
        <dbReference type="ARBA" id="ARBA00023236"/>
    </source>
</evidence>
<evidence type="ECO:0000256" key="3">
    <source>
        <dbReference type="ARBA" id="ARBA00023199"/>
    </source>
</evidence>
<proteinExistence type="inferred from homology"/>
<evidence type="ECO:0000313" key="7">
    <source>
        <dbReference type="EMBL" id="PWJ43251.1"/>
    </source>
</evidence>
<dbReference type="Pfam" id="PF13438">
    <property type="entry name" value="DUF4113"/>
    <property type="match status" value="1"/>
</dbReference>
<keyword evidence="8" id="KW-1185">Reference proteome</keyword>
<dbReference type="GO" id="GO:0003887">
    <property type="term" value="F:DNA-directed DNA polymerase activity"/>
    <property type="evidence" value="ECO:0007669"/>
    <property type="project" value="TreeGrafter"/>
</dbReference>
<dbReference type="Proteomes" id="UP000245535">
    <property type="component" value="Unassembled WGS sequence"/>
</dbReference>
<dbReference type="GO" id="GO:0006281">
    <property type="term" value="P:DNA repair"/>
    <property type="evidence" value="ECO:0007669"/>
    <property type="project" value="UniProtKB-KW"/>
</dbReference>
<comment type="caution">
    <text evidence="7">The sequence shown here is derived from an EMBL/GenBank/DDBJ whole genome shotgun (WGS) entry which is preliminary data.</text>
</comment>
<organism evidence="7 8">
    <name type="scientific">Sediminitomix flava</name>
    <dbReference type="NCBI Taxonomy" id="379075"/>
    <lineage>
        <taxon>Bacteria</taxon>
        <taxon>Pseudomonadati</taxon>
        <taxon>Bacteroidota</taxon>
        <taxon>Cytophagia</taxon>
        <taxon>Cytophagales</taxon>
        <taxon>Flammeovirgaceae</taxon>
        <taxon>Sediminitomix</taxon>
    </lineage>
</organism>
<keyword evidence="5" id="KW-0742">SOS response</keyword>
<dbReference type="SUPFAM" id="SSF100879">
    <property type="entry name" value="Lesion bypass DNA polymerase (Y-family), little finger domain"/>
    <property type="match status" value="1"/>
</dbReference>
<dbReference type="CDD" id="cd01700">
    <property type="entry name" value="PolY_Pol_V_umuC"/>
    <property type="match status" value="1"/>
</dbReference>
<dbReference type="Gene3D" id="3.30.70.270">
    <property type="match status" value="1"/>
</dbReference>
<dbReference type="InterPro" id="IPR043502">
    <property type="entry name" value="DNA/RNA_pol_sf"/>
</dbReference>
<dbReference type="PANTHER" id="PTHR11076:SF34">
    <property type="entry name" value="PROTEIN UMUC"/>
    <property type="match status" value="1"/>
</dbReference>
<gene>
    <name evidence="7" type="ORF">BC781_102800</name>
</gene>
<dbReference type="GO" id="GO:0003684">
    <property type="term" value="F:damaged DNA binding"/>
    <property type="evidence" value="ECO:0007669"/>
    <property type="project" value="InterPro"/>
</dbReference>
<evidence type="ECO:0000313" key="8">
    <source>
        <dbReference type="Proteomes" id="UP000245535"/>
    </source>
</evidence>
<dbReference type="InterPro" id="IPR017961">
    <property type="entry name" value="DNA_pol_Y-fam_little_finger"/>
</dbReference>
<dbReference type="InterPro" id="IPR036775">
    <property type="entry name" value="DNA_pol_Y-fam_lit_finger_sf"/>
</dbReference>
<dbReference type="InterPro" id="IPR050116">
    <property type="entry name" value="DNA_polymerase-Y"/>
</dbReference>
<dbReference type="PANTHER" id="PTHR11076">
    <property type="entry name" value="DNA REPAIR POLYMERASE UMUC / TRANSFERASE FAMILY MEMBER"/>
    <property type="match status" value="1"/>
</dbReference>
<keyword evidence="2" id="KW-0227">DNA damage</keyword>
<feature type="domain" description="UmuC" evidence="6">
    <location>
        <begin position="19"/>
        <end position="199"/>
    </location>
</feature>
<dbReference type="Gene3D" id="3.30.1490.100">
    <property type="entry name" value="DNA polymerase, Y-family, little finger domain"/>
    <property type="match status" value="1"/>
</dbReference>
<dbReference type="EMBL" id="QGDO01000002">
    <property type="protein sequence ID" value="PWJ43251.1"/>
    <property type="molecule type" value="Genomic_DNA"/>
</dbReference>
<dbReference type="GO" id="GO:0009432">
    <property type="term" value="P:SOS response"/>
    <property type="evidence" value="ECO:0007669"/>
    <property type="project" value="UniProtKB-KW"/>
</dbReference>
<dbReference type="GO" id="GO:0042276">
    <property type="term" value="P:error-prone translesion synthesis"/>
    <property type="evidence" value="ECO:0007669"/>
    <property type="project" value="TreeGrafter"/>
</dbReference>
<dbReference type="InterPro" id="IPR043128">
    <property type="entry name" value="Rev_trsase/Diguanyl_cyclase"/>
</dbReference>
<dbReference type="InterPro" id="IPR024728">
    <property type="entry name" value="PolY_HhH_motif"/>
</dbReference>
<reference evidence="7 8" key="1">
    <citation type="submission" date="2018-03" db="EMBL/GenBank/DDBJ databases">
        <title>Genomic Encyclopedia of Archaeal and Bacterial Type Strains, Phase II (KMG-II): from individual species to whole genera.</title>
        <authorList>
            <person name="Goeker M."/>
        </authorList>
    </citation>
    <scope>NUCLEOTIDE SEQUENCE [LARGE SCALE GENOMIC DNA]</scope>
    <source>
        <strain evidence="7 8">DSM 28229</strain>
    </source>
</reference>
<dbReference type="GO" id="GO:0005829">
    <property type="term" value="C:cytosol"/>
    <property type="evidence" value="ECO:0007669"/>
    <property type="project" value="TreeGrafter"/>
</dbReference>
<evidence type="ECO:0000256" key="1">
    <source>
        <dbReference type="ARBA" id="ARBA00010945"/>
    </source>
</evidence>
<keyword evidence="3" id="KW-0741">SOS mutagenesis</keyword>
<evidence type="ECO:0000256" key="2">
    <source>
        <dbReference type="ARBA" id="ARBA00022763"/>
    </source>
</evidence>
<name>A0A315ZCJ2_SEDFL</name>
<dbReference type="Gene3D" id="1.10.150.20">
    <property type="entry name" value="5' to 3' exonuclease, C-terminal subdomain"/>
    <property type="match status" value="1"/>
</dbReference>
<accession>A0A315ZCJ2</accession>
<evidence type="ECO:0000259" key="6">
    <source>
        <dbReference type="PROSITE" id="PS50173"/>
    </source>
</evidence>
<dbReference type="PROSITE" id="PS50173">
    <property type="entry name" value="UMUC"/>
    <property type="match status" value="1"/>
</dbReference>
<dbReference type="InterPro" id="IPR001126">
    <property type="entry name" value="UmuC"/>
</dbReference>
<dbReference type="InterPro" id="IPR025188">
    <property type="entry name" value="DUF4113"/>
</dbReference>
<dbReference type="AlphaFoldDB" id="A0A315ZCJ2"/>
<dbReference type="Pfam" id="PF11799">
    <property type="entry name" value="IMS_C"/>
    <property type="match status" value="1"/>
</dbReference>
<dbReference type="SUPFAM" id="SSF56672">
    <property type="entry name" value="DNA/RNA polymerases"/>
    <property type="match status" value="1"/>
</dbReference>
<comment type="similarity">
    <text evidence="1">Belongs to the DNA polymerase type-Y family.</text>
</comment>
<dbReference type="Gene3D" id="3.40.1170.60">
    <property type="match status" value="1"/>
</dbReference>
<sequence>MSTMSLLDKWKNQLPKRCFAIVDCNSFYASCEQVFRPDLEDKPVVVLSNNDGCVIARNKQAKELNIGMGIPFFKIRHIIQQNKVTVFSSNYKLYASLSKRVMRVLSRFSPEMEVYSIDEAFLDLTGIEDVEAYAQEIKETVLREVGIPVSIGLASSKTLAKLANHIAKKDERKDGVCLLNPELQDEYASMPVQEIWGIGGKTAQKLETAGVRTVGSFMKLPMDWVRKEFKVNGLRTYQELYGISCIRMEHESSPKKGICTTRTFSKKINNYEGVKEALTAFTANVCYKLRKQKSCASHFTVFLQTDSFREQNPYYGSVSGSLDIPTNDTVVATKMVISLLDRIFYEKHNYRKAGVYVEGIVPEGQRQLSLHQEFPEEQVHQQRKLMDAMDVVNQKYGKGSLYLAAQGIKPAFKMKQAKLSPCYTTDWNELMTV</sequence>
<dbReference type="Pfam" id="PF11798">
    <property type="entry name" value="IMS_HHH"/>
    <property type="match status" value="1"/>
</dbReference>
<dbReference type="RefSeq" id="WP_109617644.1">
    <property type="nucleotide sequence ID" value="NZ_QGDO01000002.1"/>
</dbReference>
<dbReference type="OrthoDB" id="9808813at2"/>
<evidence type="ECO:0000256" key="4">
    <source>
        <dbReference type="ARBA" id="ARBA00023204"/>
    </source>
</evidence>
<dbReference type="Pfam" id="PF00817">
    <property type="entry name" value="IMS"/>
    <property type="match status" value="1"/>
</dbReference>
<keyword evidence="4" id="KW-0234">DNA repair</keyword>